<keyword evidence="3" id="KW-1185">Reference proteome</keyword>
<keyword evidence="1" id="KW-0732">Signal</keyword>
<protein>
    <submittedName>
        <fullName evidence="2">Uncharacterized protein</fullName>
    </submittedName>
</protein>
<feature type="chain" id="PRO_5021699270" evidence="1">
    <location>
        <begin position="26"/>
        <end position="84"/>
    </location>
</feature>
<reference evidence="2 3" key="1">
    <citation type="submission" date="2019-07" db="EMBL/GenBank/DDBJ databases">
        <authorList>
            <person name="Jastrzebski P J."/>
            <person name="Paukszto L."/>
            <person name="Jastrzebski P J."/>
        </authorList>
    </citation>
    <scope>NUCLEOTIDE SEQUENCE [LARGE SCALE GENOMIC DNA]</scope>
    <source>
        <strain evidence="2 3">WMS-il1</strain>
    </source>
</reference>
<organism evidence="2 3">
    <name type="scientific">Hymenolepis diminuta</name>
    <name type="common">Rat tapeworm</name>
    <dbReference type="NCBI Taxonomy" id="6216"/>
    <lineage>
        <taxon>Eukaryota</taxon>
        <taxon>Metazoa</taxon>
        <taxon>Spiralia</taxon>
        <taxon>Lophotrochozoa</taxon>
        <taxon>Platyhelminthes</taxon>
        <taxon>Cestoda</taxon>
        <taxon>Eucestoda</taxon>
        <taxon>Cyclophyllidea</taxon>
        <taxon>Hymenolepididae</taxon>
        <taxon>Hymenolepis</taxon>
    </lineage>
</organism>
<dbReference type="Proteomes" id="UP000321570">
    <property type="component" value="Unassembled WGS sequence"/>
</dbReference>
<dbReference type="EMBL" id="CABIJS010000719">
    <property type="protein sequence ID" value="VUZ57508.1"/>
    <property type="molecule type" value="Genomic_DNA"/>
</dbReference>
<proteinExistence type="predicted"/>
<gene>
    <name evidence="2" type="ORF">WMSIL1_LOCUS15145</name>
</gene>
<dbReference type="AlphaFoldDB" id="A0A564ZFA0"/>
<accession>A0A564ZFA0</accession>
<evidence type="ECO:0000313" key="3">
    <source>
        <dbReference type="Proteomes" id="UP000321570"/>
    </source>
</evidence>
<name>A0A564ZFA0_HYMDI</name>
<evidence type="ECO:0000256" key="1">
    <source>
        <dbReference type="SAM" id="SignalP"/>
    </source>
</evidence>
<evidence type="ECO:0000313" key="2">
    <source>
        <dbReference type="EMBL" id="VUZ57508.1"/>
    </source>
</evidence>
<sequence>MENLRNFKSILRSFIVLAILSSSMCAPWTSRDHYDLQNNIEDYLLERLLDHRKSINVDNFYPIEEFEFPDRLKRNYAKPAIRVG</sequence>
<feature type="signal peptide" evidence="1">
    <location>
        <begin position="1"/>
        <end position="25"/>
    </location>
</feature>